<dbReference type="EMBL" id="KV878910">
    <property type="protein sequence ID" value="OJJ80515.1"/>
    <property type="molecule type" value="Genomic_DNA"/>
</dbReference>
<organism evidence="3 4">
    <name type="scientific">Aspergillus glaucus CBS 516.65</name>
    <dbReference type="NCBI Taxonomy" id="1160497"/>
    <lineage>
        <taxon>Eukaryota</taxon>
        <taxon>Fungi</taxon>
        <taxon>Dikarya</taxon>
        <taxon>Ascomycota</taxon>
        <taxon>Pezizomycotina</taxon>
        <taxon>Eurotiomycetes</taxon>
        <taxon>Eurotiomycetidae</taxon>
        <taxon>Eurotiales</taxon>
        <taxon>Aspergillaceae</taxon>
        <taxon>Aspergillus</taxon>
        <taxon>Aspergillus subgen. Aspergillus</taxon>
    </lineage>
</organism>
<dbReference type="PANTHER" id="PTHR43976:SF16">
    <property type="entry name" value="SHORT-CHAIN DEHYDROGENASE_REDUCTASE FAMILY PROTEIN"/>
    <property type="match status" value="1"/>
</dbReference>
<dbReference type="InterPro" id="IPR036291">
    <property type="entry name" value="NAD(P)-bd_dom_sf"/>
</dbReference>
<dbReference type="VEuPathDB" id="FungiDB:ASPGLDRAFT_847063"/>
<dbReference type="STRING" id="1160497.A0A1L9V9G6"/>
<sequence length="165" mass="18035">MRCARRGTIAHIAGIGSYSGAPNAGIFCSSKAAISIALEALQQEVISFGVRVCLVQLGHFRTLIRRVFDTFDGTQQGDPEKGVRVIIEALTKEAKEVPFLLPVGPDVPEAEWKAHKGRAEQMQAVHKNCSFSCTFLFSTNVTTGTGNFSSILNYLKLCGSCYWYI</sequence>
<dbReference type="InterPro" id="IPR051911">
    <property type="entry name" value="SDR_oxidoreductase"/>
</dbReference>
<dbReference type="AlphaFoldDB" id="A0A1L9V9G6"/>
<keyword evidence="4" id="KW-1185">Reference proteome</keyword>
<dbReference type="PANTHER" id="PTHR43976">
    <property type="entry name" value="SHORT CHAIN DEHYDROGENASE"/>
    <property type="match status" value="1"/>
</dbReference>
<dbReference type="OrthoDB" id="1274115at2759"/>
<dbReference type="SUPFAM" id="SSF51735">
    <property type="entry name" value="NAD(P)-binding Rossmann-fold domains"/>
    <property type="match status" value="1"/>
</dbReference>
<dbReference type="Proteomes" id="UP000184300">
    <property type="component" value="Unassembled WGS sequence"/>
</dbReference>
<reference evidence="4" key="1">
    <citation type="journal article" date="2017" name="Genome Biol.">
        <title>Comparative genomics reveals high biological diversity and specific adaptations in the industrially and medically important fungal genus Aspergillus.</title>
        <authorList>
            <person name="de Vries R.P."/>
            <person name="Riley R."/>
            <person name="Wiebenga A."/>
            <person name="Aguilar-Osorio G."/>
            <person name="Amillis S."/>
            <person name="Uchima C.A."/>
            <person name="Anderluh G."/>
            <person name="Asadollahi M."/>
            <person name="Askin M."/>
            <person name="Barry K."/>
            <person name="Battaglia E."/>
            <person name="Bayram O."/>
            <person name="Benocci T."/>
            <person name="Braus-Stromeyer S.A."/>
            <person name="Caldana C."/>
            <person name="Canovas D."/>
            <person name="Cerqueira G.C."/>
            <person name="Chen F."/>
            <person name="Chen W."/>
            <person name="Choi C."/>
            <person name="Clum A."/>
            <person name="Dos Santos R.A."/>
            <person name="Damasio A.R."/>
            <person name="Diallinas G."/>
            <person name="Emri T."/>
            <person name="Fekete E."/>
            <person name="Flipphi M."/>
            <person name="Freyberg S."/>
            <person name="Gallo A."/>
            <person name="Gournas C."/>
            <person name="Habgood R."/>
            <person name="Hainaut M."/>
            <person name="Harispe M.L."/>
            <person name="Henrissat B."/>
            <person name="Hilden K.S."/>
            <person name="Hope R."/>
            <person name="Hossain A."/>
            <person name="Karabika E."/>
            <person name="Karaffa L."/>
            <person name="Karanyi Z."/>
            <person name="Krasevec N."/>
            <person name="Kuo A."/>
            <person name="Kusch H."/>
            <person name="LaButti K."/>
            <person name="Lagendijk E.L."/>
            <person name="Lapidus A."/>
            <person name="Levasseur A."/>
            <person name="Lindquist E."/>
            <person name="Lipzen A."/>
            <person name="Logrieco A.F."/>
            <person name="MacCabe A."/>
            <person name="Maekelae M.R."/>
            <person name="Malavazi I."/>
            <person name="Melin P."/>
            <person name="Meyer V."/>
            <person name="Mielnichuk N."/>
            <person name="Miskei M."/>
            <person name="Molnar A.P."/>
            <person name="Mule G."/>
            <person name="Ngan C.Y."/>
            <person name="Orejas M."/>
            <person name="Orosz E."/>
            <person name="Ouedraogo J.P."/>
            <person name="Overkamp K.M."/>
            <person name="Park H.-S."/>
            <person name="Perrone G."/>
            <person name="Piumi F."/>
            <person name="Punt P.J."/>
            <person name="Ram A.F."/>
            <person name="Ramon A."/>
            <person name="Rauscher S."/>
            <person name="Record E."/>
            <person name="Riano-Pachon D.M."/>
            <person name="Robert V."/>
            <person name="Roehrig J."/>
            <person name="Ruller R."/>
            <person name="Salamov A."/>
            <person name="Salih N.S."/>
            <person name="Samson R.A."/>
            <person name="Sandor E."/>
            <person name="Sanguinetti M."/>
            <person name="Schuetze T."/>
            <person name="Sepcic K."/>
            <person name="Shelest E."/>
            <person name="Sherlock G."/>
            <person name="Sophianopoulou V."/>
            <person name="Squina F.M."/>
            <person name="Sun H."/>
            <person name="Susca A."/>
            <person name="Todd R.B."/>
            <person name="Tsang A."/>
            <person name="Unkles S.E."/>
            <person name="van de Wiele N."/>
            <person name="van Rossen-Uffink D."/>
            <person name="Oliveira J.V."/>
            <person name="Vesth T.C."/>
            <person name="Visser J."/>
            <person name="Yu J.-H."/>
            <person name="Zhou M."/>
            <person name="Andersen M.R."/>
            <person name="Archer D.B."/>
            <person name="Baker S.E."/>
            <person name="Benoit I."/>
            <person name="Brakhage A.A."/>
            <person name="Braus G.H."/>
            <person name="Fischer R."/>
            <person name="Frisvad J.C."/>
            <person name="Goldman G.H."/>
            <person name="Houbraken J."/>
            <person name="Oakley B."/>
            <person name="Pocsi I."/>
            <person name="Scazzocchio C."/>
            <person name="Seiboth B."/>
            <person name="vanKuyk P.A."/>
            <person name="Wortman J."/>
            <person name="Dyer P.S."/>
            <person name="Grigoriev I.V."/>
        </authorList>
    </citation>
    <scope>NUCLEOTIDE SEQUENCE [LARGE SCALE GENOMIC DNA]</scope>
    <source>
        <strain evidence="4">CBS 516.65</strain>
    </source>
</reference>
<evidence type="ECO:0000313" key="4">
    <source>
        <dbReference type="Proteomes" id="UP000184300"/>
    </source>
</evidence>
<comment type="similarity">
    <text evidence="1">Belongs to the short-chain dehydrogenases/reductases (SDR) family.</text>
</comment>
<name>A0A1L9V9G6_ASPGL</name>
<proteinExistence type="inferred from homology"/>
<gene>
    <name evidence="3" type="ORF">ASPGLDRAFT_847063</name>
</gene>
<evidence type="ECO:0000256" key="1">
    <source>
        <dbReference type="ARBA" id="ARBA00006484"/>
    </source>
</evidence>
<evidence type="ECO:0000256" key="2">
    <source>
        <dbReference type="ARBA" id="ARBA00023002"/>
    </source>
</evidence>
<dbReference type="Gene3D" id="3.40.50.720">
    <property type="entry name" value="NAD(P)-binding Rossmann-like Domain"/>
    <property type="match status" value="1"/>
</dbReference>
<protein>
    <recommendedName>
        <fullName evidence="5">Ketoreductase (KR) domain-containing protein</fullName>
    </recommendedName>
</protein>
<dbReference type="GO" id="GO:0016491">
    <property type="term" value="F:oxidoreductase activity"/>
    <property type="evidence" value="ECO:0007669"/>
    <property type="project" value="UniProtKB-KW"/>
</dbReference>
<keyword evidence="2" id="KW-0560">Oxidoreductase</keyword>
<dbReference type="RefSeq" id="XP_022397213.1">
    <property type="nucleotide sequence ID" value="XM_022550292.1"/>
</dbReference>
<accession>A0A1L9V9G6</accession>
<dbReference type="GeneID" id="34466552"/>
<evidence type="ECO:0000313" key="3">
    <source>
        <dbReference type="EMBL" id="OJJ80515.1"/>
    </source>
</evidence>
<evidence type="ECO:0008006" key="5">
    <source>
        <dbReference type="Google" id="ProtNLM"/>
    </source>
</evidence>